<name>A0A7Y2PLQ3_9THEO</name>
<reference evidence="1 2" key="1">
    <citation type="submission" date="2020-04" db="EMBL/GenBank/DDBJ databases">
        <title>Draft genome sequence of Caldanaerobacter sunterraneus. strain 1523vc isolated from Griffin hot spring, Kamchatka, Russia.</title>
        <authorList>
            <person name="Toshchakov S.V."/>
            <person name="Podosokorskaya O.A."/>
            <person name="Kublanov I.V."/>
            <person name="Korzhenkov A."/>
            <person name="Patrushev M.V."/>
        </authorList>
    </citation>
    <scope>NUCLEOTIDE SEQUENCE [LARGE SCALE GENOMIC DNA]</scope>
    <source>
        <strain evidence="1 2">1523vc</strain>
    </source>
</reference>
<sequence length="103" mass="11629">MIDTFEIFDMILKLATKEGATPIETMWERPLDEHWTIVVVGKNAVNYKGIELPPYHIYIEFNELPAGLIGVEEGSIADGRNANINSFIKALRKAINEGEKNVR</sequence>
<proteinExistence type="predicted"/>
<comment type="caution">
    <text evidence="1">The sequence shown here is derived from an EMBL/GenBank/DDBJ whole genome shotgun (WGS) entry which is preliminary data.</text>
</comment>
<evidence type="ECO:0000313" key="2">
    <source>
        <dbReference type="Proteomes" id="UP000529861"/>
    </source>
</evidence>
<dbReference type="RefSeq" id="WP_170271343.1">
    <property type="nucleotide sequence ID" value="NZ_JABEQB010000031.1"/>
</dbReference>
<organism evidence="1 2">
    <name type="scientific">Caldanaerobacter subterraneus</name>
    <dbReference type="NCBI Taxonomy" id="911092"/>
    <lineage>
        <taxon>Bacteria</taxon>
        <taxon>Bacillati</taxon>
        <taxon>Bacillota</taxon>
        <taxon>Clostridia</taxon>
        <taxon>Thermoanaerobacterales</taxon>
        <taxon>Thermoanaerobacteraceae</taxon>
        <taxon>Caldanaerobacter</taxon>
    </lineage>
</organism>
<accession>A0A7Y2PLQ3</accession>
<dbReference type="Proteomes" id="UP000529861">
    <property type="component" value="Unassembled WGS sequence"/>
</dbReference>
<dbReference type="AlphaFoldDB" id="A0A7Y2PLQ3"/>
<protein>
    <submittedName>
        <fullName evidence="1">Uncharacterized protein</fullName>
    </submittedName>
</protein>
<dbReference type="EMBL" id="JABEQB010000031">
    <property type="protein sequence ID" value="NNG67551.1"/>
    <property type="molecule type" value="Genomic_DNA"/>
</dbReference>
<gene>
    <name evidence="1" type="ORF">HKI81_10055</name>
</gene>
<evidence type="ECO:0000313" key="1">
    <source>
        <dbReference type="EMBL" id="NNG67551.1"/>
    </source>
</evidence>